<dbReference type="PANTHER" id="PTHR21716">
    <property type="entry name" value="TRANSMEMBRANE PROTEIN"/>
    <property type="match status" value="1"/>
</dbReference>
<feature type="transmembrane region" description="Helical" evidence="8">
    <location>
        <begin position="12"/>
        <end position="34"/>
    </location>
</feature>
<evidence type="ECO:0000313" key="10">
    <source>
        <dbReference type="Proteomes" id="UP000287601"/>
    </source>
</evidence>
<dbReference type="RefSeq" id="WP_128746045.1">
    <property type="nucleotide sequence ID" value="NZ_CP035281.1"/>
</dbReference>
<evidence type="ECO:0000256" key="7">
    <source>
        <dbReference type="ARBA" id="ARBA00023136"/>
    </source>
</evidence>
<evidence type="ECO:0000256" key="3">
    <source>
        <dbReference type="ARBA" id="ARBA00022448"/>
    </source>
</evidence>
<evidence type="ECO:0000256" key="4">
    <source>
        <dbReference type="ARBA" id="ARBA00022475"/>
    </source>
</evidence>
<dbReference type="InterPro" id="IPR002549">
    <property type="entry name" value="AI-2E-like"/>
</dbReference>
<dbReference type="PANTHER" id="PTHR21716:SF53">
    <property type="entry name" value="PERMEASE PERM-RELATED"/>
    <property type="match status" value="1"/>
</dbReference>
<feature type="transmembrane region" description="Helical" evidence="8">
    <location>
        <begin position="103"/>
        <end position="134"/>
    </location>
</feature>
<dbReference type="GO" id="GO:0005886">
    <property type="term" value="C:plasma membrane"/>
    <property type="evidence" value="ECO:0007669"/>
    <property type="project" value="UniProtKB-SubCell"/>
</dbReference>
<keyword evidence="10" id="KW-1185">Reference proteome</keyword>
<keyword evidence="4" id="KW-1003">Cell membrane</keyword>
<feature type="transmembrane region" description="Helical" evidence="8">
    <location>
        <begin position="298"/>
        <end position="331"/>
    </location>
</feature>
<dbReference type="OrthoDB" id="9793390at2"/>
<keyword evidence="5 8" id="KW-0812">Transmembrane</keyword>
<protein>
    <submittedName>
        <fullName evidence="9">AI-2E family transporter</fullName>
    </submittedName>
</protein>
<dbReference type="KEGG" id="amij:EQM06_08955"/>
<name>A0A410PWL1_9FIRM</name>
<sequence length="411" mass="45160">MIKFKEYFPEKHWWKYSIFIACTAAILYALFFIIKNFDTITVVAFNALSSICSALMPLFIGLILTYLLSPLVDIINKKLMSKIIFTHTKDPAKLEKLEKNKRLISVLLTYILIIALIVVIIYAFAVLILGQFIFSGIDSMVNAVVAYVSTYEASIKSWVAGLPEMGLAEYVHQFANRAMLWLSSHFNATSAINWITGISGSIVNFAIGAIISIYILMDKDFFAHLWRKFLHLVLPQKANAVLTETLSDINGVLSAFIRGAMLDALIIAILSSVGLSILGLDFAVFIGCFAGISNVIPYFGPVLGMIPAFIVGTFTDGITQGITAVVVLLIVQQIDCNLIYPKIVGSTTGLHPLFVLLAVSVAGYYGGILGMILAVPLAGIVQTFILKWVHAEEVKQAAEMEKQAFPRNSKE</sequence>
<proteinExistence type="inferred from homology"/>
<comment type="similarity">
    <text evidence="2">Belongs to the autoinducer-2 exporter (AI-2E) (TC 2.A.86) family.</text>
</comment>
<dbReference type="GO" id="GO:0055085">
    <property type="term" value="P:transmembrane transport"/>
    <property type="evidence" value="ECO:0007669"/>
    <property type="project" value="TreeGrafter"/>
</dbReference>
<keyword evidence="3" id="KW-0813">Transport</keyword>
<dbReference type="EMBL" id="CP035281">
    <property type="protein sequence ID" value="QAT43333.1"/>
    <property type="molecule type" value="Genomic_DNA"/>
</dbReference>
<dbReference type="Proteomes" id="UP000287601">
    <property type="component" value="Chromosome"/>
</dbReference>
<accession>A0A410PWL1</accession>
<evidence type="ECO:0000256" key="5">
    <source>
        <dbReference type="ARBA" id="ARBA00022692"/>
    </source>
</evidence>
<comment type="subcellular location">
    <subcellularLocation>
        <location evidence="1">Cell membrane</location>
        <topology evidence="1">Multi-pass membrane protein</topology>
    </subcellularLocation>
</comment>
<evidence type="ECO:0000256" key="6">
    <source>
        <dbReference type="ARBA" id="ARBA00022989"/>
    </source>
</evidence>
<feature type="transmembrane region" description="Helical" evidence="8">
    <location>
        <begin position="264"/>
        <end position="292"/>
    </location>
</feature>
<reference evidence="9 10" key="1">
    <citation type="submission" date="2019-01" db="EMBL/GenBank/DDBJ databases">
        <title>Draft genomes of a novel of Aminipila strains.</title>
        <authorList>
            <person name="Ma S."/>
        </authorList>
    </citation>
    <scope>NUCLEOTIDE SEQUENCE [LARGE SCALE GENOMIC DNA]</scope>
    <source>
        <strain evidence="10">JN-39</strain>
    </source>
</reference>
<gene>
    <name evidence="9" type="ORF">EQM06_08955</name>
</gene>
<evidence type="ECO:0000256" key="2">
    <source>
        <dbReference type="ARBA" id="ARBA00009773"/>
    </source>
</evidence>
<dbReference type="Pfam" id="PF01594">
    <property type="entry name" value="AI-2E_transport"/>
    <property type="match status" value="1"/>
</dbReference>
<evidence type="ECO:0000313" key="9">
    <source>
        <dbReference type="EMBL" id="QAT43333.1"/>
    </source>
</evidence>
<feature type="transmembrane region" description="Helical" evidence="8">
    <location>
        <begin position="40"/>
        <end position="68"/>
    </location>
</feature>
<dbReference type="AlphaFoldDB" id="A0A410PWL1"/>
<evidence type="ECO:0000256" key="8">
    <source>
        <dbReference type="SAM" id="Phobius"/>
    </source>
</evidence>
<evidence type="ECO:0000256" key="1">
    <source>
        <dbReference type="ARBA" id="ARBA00004651"/>
    </source>
</evidence>
<feature type="transmembrane region" description="Helical" evidence="8">
    <location>
        <begin position="191"/>
        <end position="217"/>
    </location>
</feature>
<keyword evidence="6 8" id="KW-1133">Transmembrane helix</keyword>
<organism evidence="9 10">
    <name type="scientific">Aminipila luticellarii</name>
    <dbReference type="NCBI Taxonomy" id="2507160"/>
    <lineage>
        <taxon>Bacteria</taxon>
        <taxon>Bacillati</taxon>
        <taxon>Bacillota</taxon>
        <taxon>Clostridia</taxon>
        <taxon>Peptostreptococcales</taxon>
        <taxon>Anaerovoracaceae</taxon>
        <taxon>Aminipila</taxon>
    </lineage>
</organism>
<keyword evidence="7 8" id="KW-0472">Membrane</keyword>